<dbReference type="AlphaFoldDB" id="A0A179BTX6"/>
<protein>
    <submittedName>
        <fullName evidence="2">Uncharacterized protein</fullName>
    </submittedName>
</protein>
<name>A0A179BTX6_RHILE</name>
<proteinExistence type="predicted"/>
<evidence type="ECO:0000256" key="1">
    <source>
        <dbReference type="SAM" id="MobiDB-lite"/>
    </source>
</evidence>
<reference evidence="2" key="1">
    <citation type="submission" date="2016-04" db="EMBL/GenBank/DDBJ databases">
        <title>Fast-growing isolate from the root nodules of Vavilovia formosa.</title>
        <authorList>
            <person name="Kimeklis A."/>
            <person name="Safronova V."/>
            <person name="Belimov A."/>
            <person name="Andronov E."/>
        </authorList>
    </citation>
    <scope>NUCLEOTIDE SEQUENCE [LARGE SCALE GENOMIC DNA]</scope>
    <source>
        <strain evidence="2">Vaf-46</strain>
    </source>
</reference>
<organism evidence="2">
    <name type="scientific">Rhizobium leguminosarum</name>
    <dbReference type="NCBI Taxonomy" id="384"/>
    <lineage>
        <taxon>Bacteria</taxon>
        <taxon>Pseudomonadati</taxon>
        <taxon>Pseudomonadota</taxon>
        <taxon>Alphaproteobacteria</taxon>
        <taxon>Hyphomicrobiales</taxon>
        <taxon>Rhizobiaceae</taxon>
        <taxon>Rhizobium/Agrobacterium group</taxon>
        <taxon>Rhizobium</taxon>
    </lineage>
</organism>
<accession>A0A179BTX6</accession>
<gene>
    <name evidence="2" type="ORF">A4U53_18170</name>
</gene>
<feature type="compositionally biased region" description="Basic and acidic residues" evidence="1">
    <location>
        <begin position="20"/>
        <end position="36"/>
    </location>
</feature>
<evidence type="ECO:0000313" key="2">
    <source>
        <dbReference type="EMBL" id="OAP95148.1"/>
    </source>
</evidence>
<sequence length="198" mass="22104">MDFSVATVTLRSFSPYSQSKQHDEPTLKGEGKGDYDKRTWKSKAHITKDGTLGIPAASMTQAIAEAAKYSKKQIPGQGKATWTAKFKSGIMLVDSFIDTGITLKDTDFVDIMCDAQGKTGSAVSSRVPRRFPQVPEWSATFQVWILDPIITEEIFREMVELAGMFIGIGRWRPVMNGGMNGRFIIDKLQWEDNRKFAA</sequence>
<feature type="region of interest" description="Disordered" evidence="1">
    <location>
        <begin position="16"/>
        <end position="36"/>
    </location>
</feature>
<comment type="caution">
    <text evidence="2">The sequence shown here is derived from an EMBL/GenBank/DDBJ whole genome shotgun (WGS) entry which is preliminary data.</text>
</comment>
<dbReference type="EMBL" id="LWBS01000121">
    <property type="protein sequence ID" value="OAP95148.1"/>
    <property type="molecule type" value="Genomic_DNA"/>
</dbReference>